<keyword evidence="4" id="KW-0235">DNA replication</keyword>
<evidence type="ECO:0000256" key="8">
    <source>
        <dbReference type="ARBA" id="ARBA00022842"/>
    </source>
</evidence>
<proteinExistence type="inferred from homology"/>
<dbReference type="InterPro" id="IPR004149">
    <property type="entry name" value="Znf_DNAligase_C4"/>
</dbReference>
<dbReference type="SUPFAM" id="SSF52113">
    <property type="entry name" value="BRCT domain"/>
    <property type="match status" value="1"/>
</dbReference>
<evidence type="ECO:0000256" key="7">
    <source>
        <dbReference type="ARBA" id="ARBA00022833"/>
    </source>
</evidence>
<evidence type="ECO:0000256" key="12">
    <source>
        <dbReference type="SAM" id="MobiDB-lite"/>
    </source>
</evidence>
<dbReference type="GO" id="GO:0006281">
    <property type="term" value="P:DNA repair"/>
    <property type="evidence" value="ECO:0007669"/>
    <property type="project" value="UniProtKB-KW"/>
</dbReference>
<dbReference type="SUPFAM" id="SSF47781">
    <property type="entry name" value="RuvA domain 2-like"/>
    <property type="match status" value="1"/>
</dbReference>
<evidence type="ECO:0000259" key="13">
    <source>
        <dbReference type="PROSITE" id="PS50172"/>
    </source>
</evidence>
<keyword evidence="8" id="KW-0460">Magnesium</keyword>
<dbReference type="Pfam" id="PF03119">
    <property type="entry name" value="DNA_ligase_ZBD"/>
    <property type="match status" value="1"/>
</dbReference>
<feature type="domain" description="BRCT" evidence="13">
    <location>
        <begin position="594"/>
        <end position="679"/>
    </location>
</feature>
<dbReference type="PANTHER" id="PTHR23389:SF9">
    <property type="entry name" value="DNA LIGASE"/>
    <property type="match status" value="1"/>
</dbReference>
<dbReference type="InterPro" id="IPR013839">
    <property type="entry name" value="DNAligase_adenylation"/>
</dbReference>
<organism evidence="14">
    <name type="scientific">marine metagenome</name>
    <dbReference type="NCBI Taxonomy" id="408172"/>
    <lineage>
        <taxon>unclassified sequences</taxon>
        <taxon>metagenomes</taxon>
        <taxon>ecological metagenomes</taxon>
    </lineage>
</organism>
<dbReference type="SMART" id="SM00532">
    <property type="entry name" value="LIGANc"/>
    <property type="match status" value="1"/>
</dbReference>
<evidence type="ECO:0000256" key="6">
    <source>
        <dbReference type="ARBA" id="ARBA00022763"/>
    </source>
</evidence>
<dbReference type="Pfam" id="PF01653">
    <property type="entry name" value="DNA_ligase_aden"/>
    <property type="match status" value="1"/>
</dbReference>
<comment type="catalytic activity">
    <reaction evidence="11">
        <text>NAD(+) + (deoxyribonucleotide)n-3'-hydroxyl + 5'-phospho-(deoxyribonucleotide)m = (deoxyribonucleotide)n+m + AMP + beta-nicotinamide D-nucleotide.</text>
        <dbReference type="EC" id="6.5.1.2"/>
    </reaction>
</comment>
<dbReference type="InterPro" id="IPR010994">
    <property type="entry name" value="RuvA_2-like"/>
</dbReference>
<dbReference type="Pfam" id="PF12826">
    <property type="entry name" value="HHH_2"/>
    <property type="match status" value="1"/>
</dbReference>
<reference evidence="14" key="1">
    <citation type="submission" date="2018-05" db="EMBL/GenBank/DDBJ databases">
        <authorList>
            <person name="Lanie J.A."/>
            <person name="Ng W.-L."/>
            <person name="Kazmierczak K.M."/>
            <person name="Andrzejewski T.M."/>
            <person name="Davidsen T.M."/>
            <person name="Wayne K.J."/>
            <person name="Tettelin H."/>
            <person name="Glass J.I."/>
            <person name="Rusch D."/>
            <person name="Podicherti R."/>
            <person name="Tsui H.-C.T."/>
            <person name="Winkler M.E."/>
        </authorList>
    </citation>
    <scope>NUCLEOTIDE SEQUENCE</scope>
</reference>
<dbReference type="InterPro" id="IPR041663">
    <property type="entry name" value="DisA/LigA_HHH"/>
</dbReference>
<dbReference type="EMBL" id="UINC01000928">
    <property type="protein sequence ID" value="SUZ63988.1"/>
    <property type="molecule type" value="Genomic_DNA"/>
</dbReference>
<evidence type="ECO:0000256" key="4">
    <source>
        <dbReference type="ARBA" id="ARBA00022705"/>
    </source>
</evidence>
<dbReference type="FunFam" id="2.40.50.140:FF:000012">
    <property type="entry name" value="DNA ligase"/>
    <property type="match status" value="1"/>
</dbReference>
<dbReference type="InterPro" id="IPR013840">
    <property type="entry name" value="DNAligase_N"/>
</dbReference>
<dbReference type="Gene3D" id="6.20.10.30">
    <property type="match status" value="1"/>
</dbReference>
<feature type="region of interest" description="Disordered" evidence="12">
    <location>
        <begin position="191"/>
        <end position="211"/>
    </location>
</feature>
<dbReference type="HAMAP" id="MF_01588">
    <property type="entry name" value="DNA_ligase_A"/>
    <property type="match status" value="1"/>
</dbReference>
<dbReference type="InterPro" id="IPR001357">
    <property type="entry name" value="BRCT_dom"/>
</dbReference>
<dbReference type="InterPro" id="IPR018239">
    <property type="entry name" value="DNA_ligase_AS"/>
</dbReference>
<dbReference type="NCBIfam" id="TIGR00575">
    <property type="entry name" value="dnlj"/>
    <property type="match status" value="1"/>
</dbReference>
<dbReference type="PANTHER" id="PTHR23389">
    <property type="entry name" value="CHROMOSOME TRANSMISSION FIDELITY FACTOR 18"/>
    <property type="match status" value="1"/>
</dbReference>
<keyword evidence="6" id="KW-0227">DNA damage</keyword>
<dbReference type="GO" id="GO:0046872">
    <property type="term" value="F:metal ion binding"/>
    <property type="evidence" value="ECO:0007669"/>
    <property type="project" value="UniProtKB-KW"/>
</dbReference>
<evidence type="ECO:0000256" key="3">
    <source>
        <dbReference type="ARBA" id="ARBA00022598"/>
    </source>
</evidence>
<dbReference type="Gene3D" id="3.40.50.10190">
    <property type="entry name" value="BRCT domain"/>
    <property type="match status" value="1"/>
</dbReference>
<evidence type="ECO:0000256" key="11">
    <source>
        <dbReference type="ARBA" id="ARBA00034005"/>
    </source>
</evidence>
<dbReference type="Gene3D" id="2.40.50.140">
    <property type="entry name" value="Nucleic acid-binding proteins"/>
    <property type="match status" value="1"/>
</dbReference>
<evidence type="ECO:0000256" key="10">
    <source>
        <dbReference type="ARBA" id="ARBA00023204"/>
    </source>
</evidence>
<keyword evidence="3" id="KW-0436">Ligase</keyword>
<dbReference type="GO" id="GO:0005829">
    <property type="term" value="C:cytosol"/>
    <property type="evidence" value="ECO:0007669"/>
    <property type="project" value="TreeGrafter"/>
</dbReference>
<dbReference type="Gene3D" id="3.30.470.30">
    <property type="entry name" value="DNA ligase/mRNA capping enzyme"/>
    <property type="match status" value="1"/>
</dbReference>
<dbReference type="SUPFAM" id="SSF56091">
    <property type="entry name" value="DNA ligase/mRNA capping enzyme, catalytic domain"/>
    <property type="match status" value="1"/>
</dbReference>
<protein>
    <recommendedName>
        <fullName evidence="2">DNA ligase (NAD(+))</fullName>
        <ecNumber evidence="2">6.5.1.2</ecNumber>
    </recommendedName>
</protein>
<comment type="cofactor">
    <cofactor evidence="1">
        <name>Mg(2+)</name>
        <dbReference type="ChEBI" id="CHEBI:18420"/>
    </cofactor>
</comment>
<sequence length="679" mass="74144">MSESDSDHDRAVELRAQIRAHNEAYHGRDVPTVPDSTYDELLRQLEEIETRRPDLTTADSPTRSVGNAPSELFSAVEHRVPMMSLDNAMNLDELNAWHERIIKSFGENETYGFVCELKFDGLAVSLRYENGDLVQAATRGNGRIGEDVTLNVKTINDIPHRLENAPAVLEVRGEVYLSISRFEELNTEQIDKGDPTYANPRNTAAGSLRQKDPSVTAARQLSFWCYQLGEVVGGPELQSSEQTFELLERLGLPVNPEVEEFSDFTEVWRFCESWMVNRHTPDYEIDGVVVKVADLAQREILGSTSRAPRWAIAFKFPPEETTTRLTAIRVSIGRTGRATPFAVLEPVFVGGSTVGMATLHNEDQVSAKDVRPGDTVIVRKAGDVIPEVVGPVLAERPTTSMQWVFPTVCPSCEENLERSEGDANTYCINRRCPARIETGISHFASRNALDIEGLGERTVGLLVEEGLVEDAGDLFALTKEQLLTVLVSDVTNETLVNNLLTAIDQARECLLPNLLIGLGVEHLGPSTAELLARRFGDIETISTAEITEIAAIDGIGPVIAQSVKDFFSDAHHRAVVDKLRTNGVRLDLVEGEVDLPQILAGRSVVVTGSLDGWFTTRDEAKQAIVARGGKSPGSVSKSTYALVVGADAGQTKLDKATDLGVPTLGEAGLRQLLATGQLP</sequence>
<dbReference type="FunFam" id="3.30.470.30:FF:000001">
    <property type="entry name" value="DNA ligase"/>
    <property type="match status" value="1"/>
</dbReference>
<name>A0A381PCH0_9ZZZZ</name>
<evidence type="ECO:0000256" key="2">
    <source>
        <dbReference type="ARBA" id="ARBA00012722"/>
    </source>
</evidence>
<keyword evidence="7" id="KW-0862">Zinc</keyword>
<keyword evidence="10" id="KW-0234">DNA repair</keyword>
<dbReference type="SUPFAM" id="SSF50249">
    <property type="entry name" value="Nucleic acid-binding proteins"/>
    <property type="match status" value="1"/>
</dbReference>
<accession>A0A381PCH0</accession>
<dbReference type="PIRSF" id="PIRSF001604">
    <property type="entry name" value="LigA"/>
    <property type="match status" value="1"/>
</dbReference>
<dbReference type="InterPro" id="IPR004150">
    <property type="entry name" value="NAD_DNA_ligase_OB"/>
</dbReference>
<evidence type="ECO:0000313" key="14">
    <source>
        <dbReference type="EMBL" id="SUZ63988.1"/>
    </source>
</evidence>
<dbReference type="EC" id="6.5.1.2" evidence="2"/>
<dbReference type="InterPro" id="IPR012340">
    <property type="entry name" value="NA-bd_OB-fold"/>
</dbReference>
<evidence type="ECO:0000256" key="1">
    <source>
        <dbReference type="ARBA" id="ARBA00001946"/>
    </source>
</evidence>
<dbReference type="Pfam" id="PF00533">
    <property type="entry name" value="BRCT"/>
    <property type="match status" value="1"/>
</dbReference>
<dbReference type="PROSITE" id="PS01055">
    <property type="entry name" value="DNA_LIGASE_N1"/>
    <property type="match status" value="1"/>
</dbReference>
<dbReference type="PROSITE" id="PS50172">
    <property type="entry name" value="BRCT"/>
    <property type="match status" value="1"/>
</dbReference>
<evidence type="ECO:0000256" key="5">
    <source>
        <dbReference type="ARBA" id="ARBA00022723"/>
    </source>
</evidence>
<dbReference type="Pfam" id="PF03120">
    <property type="entry name" value="OB_DNA_ligase"/>
    <property type="match status" value="1"/>
</dbReference>
<dbReference type="CDD" id="cd00114">
    <property type="entry name" value="LIGANc"/>
    <property type="match status" value="1"/>
</dbReference>
<dbReference type="AlphaFoldDB" id="A0A381PCH0"/>
<gene>
    <name evidence="14" type="ORF">METZ01_LOCUS16842</name>
</gene>
<keyword evidence="9" id="KW-0520">NAD</keyword>
<evidence type="ECO:0000256" key="9">
    <source>
        <dbReference type="ARBA" id="ARBA00023027"/>
    </source>
</evidence>
<dbReference type="Gene3D" id="1.10.287.610">
    <property type="entry name" value="Helix hairpin bin"/>
    <property type="match status" value="1"/>
</dbReference>
<dbReference type="Gene3D" id="1.10.150.20">
    <property type="entry name" value="5' to 3' exonuclease, C-terminal subdomain"/>
    <property type="match status" value="2"/>
</dbReference>
<dbReference type="GO" id="GO:0003911">
    <property type="term" value="F:DNA ligase (NAD+) activity"/>
    <property type="evidence" value="ECO:0007669"/>
    <property type="project" value="UniProtKB-EC"/>
</dbReference>
<dbReference type="InterPro" id="IPR001679">
    <property type="entry name" value="DNA_ligase"/>
</dbReference>
<dbReference type="SMART" id="SM00292">
    <property type="entry name" value="BRCT"/>
    <property type="match status" value="1"/>
</dbReference>
<keyword evidence="5" id="KW-0479">Metal-binding</keyword>
<dbReference type="InterPro" id="IPR036420">
    <property type="entry name" value="BRCT_dom_sf"/>
</dbReference>
<dbReference type="GO" id="GO:0006260">
    <property type="term" value="P:DNA replication"/>
    <property type="evidence" value="ECO:0007669"/>
    <property type="project" value="UniProtKB-KW"/>
</dbReference>
<dbReference type="NCBIfam" id="NF005932">
    <property type="entry name" value="PRK07956.1"/>
    <property type="match status" value="1"/>
</dbReference>